<accession>A0A7C5DE51</accession>
<dbReference type="Pfam" id="PF14367">
    <property type="entry name" value="DUF4411"/>
    <property type="match status" value="1"/>
</dbReference>
<gene>
    <name evidence="1" type="ORF">ENL07_05335</name>
</gene>
<reference evidence="1" key="1">
    <citation type="journal article" date="2020" name="mSystems">
        <title>Genome- and Community-Level Interaction Insights into Carbon Utilization and Element Cycling Functions of Hydrothermarchaeota in Hydrothermal Sediment.</title>
        <authorList>
            <person name="Zhou Z."/>
            <person name="Liu Y."/>
            <person name="Xu W."/>
            <person name="Pan J."/>
            <person name="Luo Z.H."/>
            <person name="Li M."/>
        </authorList>
    </citation>
    <scope>NUCLEOTIDE SEQUENCE [LARGE SCALE GENOMIC DNA]</scope>
    <source>
        <strain evidence="1">HyVt-633</strain>
    </source>
</reference>
<sequence>MRVFDASSIIHAWDNYPVKQFPGLWNWMAEQMSDKNIVIPRVAFDEITNKTAECTDWLKSARVEKLEVNNAIAQEALRIRGLLGISGDAYHPKGVGENDIFIIAIASIHQAVLISNEGRQQRLPDIPKKRKIPAVCTMNEVAIPCISFLEFIRQSKVVFG</sequence>
<dbReference type="InterPro" id="IPR016541">
    <property type="entry name" value="UCP008505"/>
</dbReference>
<name>A0A7C5DE51_9CHLB</name>
<dbReference type="InterPro" id="IPR029060">
    <property type="entry name" value="PIN-like_dom_sf"/>
</dbReference>
<dbReference type="SUPFAM" id="SSF88723">
    <property type="entry name" value="PIN domain-like"/>
    <property type="match status" value="1"/>
</dbReference>
<organism evidence="1">
    <name type="scientific">Chlorobaculum parvum</name>
    <dbReference type="NCBI Taxonomy" id="274539"/>
    <lineage>
        <taxon>Bacteria</taxon>
        <taxon>Pseudomonadati</taxon>
        <taxon>Chlorobiota</taxon>
        <taxon>Chlorobiia</taxon>
        <taxon>Chlorobiales</taxon>
        <taxon>Chlorobiaceae</taxon>
        <taxon>Chlorobaculum</taxon>
    </lineage>
</organism>
<dbReference type="Gene3D" id="3.40.50.1010">
    <property type="entry name" value="5'-nuclease"/>
    <property type="match status" value="1"/>
</dbReference>
<evidence type="ECO:0000313" key="1">
    <source>
        <dbReference type="EMBL" id="HHE32049.1"/>
    </source>
</evidence>
<dbReference type="AlphaFoldDB" id="A0A7C5DE51"/>
<dbReference type="Proteomes" id="UP000886058">
    <property type="component" value="Unassembled WGS sequence"/>
</dbReference>
<proteinExistence type="predicted"/>
<comment type="caution">
    <text evidence="1">The sequence shown here is derived from an EMBL/GenBank/DDBJ whole genome shotgun (WGS) entry which is preliminary data.</text>
</comment>
<dbReference type="EMBL" id="DRSQ01000111">
    <property type="protein sequence ID" value="HHE32049.1"/>
    <property type="molecule type" value="Genomic_DNA"/>
</dbReference>
<protein>
    <submittedName>
        <fullName evidence="1">DUF4411 family protein</fullName>
    </submittedName>
</protein>